<gene>
    <name evidence="1" type="ORF">LOK49_LG10G00551</name>
</gene>
<sequence>MGYHYRPLEEVCLKRMSVKDAALEPLADSVPYFKELVLMHCDGRYRWSHCDCQQLQIGDLGLSKVKQHTSVLGGVRGTLPWMAPELLSGKSNIVTEKIDAYSFGIVTWELLTRDESYADMHCASILEKMSHRKFEHPLYGSLGFIPQKRAAQMFSPQHAVRESLRASKKEFNKIEDNLKSLQSIEQIIGEILKPLNNERLIVKASSGPRYIVGCSQ</sequence>
<dbReference type="Proteomes" id="UP001060215">
    <property type="component" value="Chromosome 10"/>
</dbReference>
<organism evidence="1 2">
    <name type="scientific">Camellia lanceoleosa</name>
    <dbReference type="NCBI Taxonomy" id="1840588"/>
    <lineage>
        <taxon>Eukaryota</taxon>
        <taxon>Viridiplantae</taxon>
        <taxon>Streptophyta</taxon>
        <taxon>Embryophyta</taxon>
        <taxon>Tracheophyta</taxon>
        <taxon>Spermatophyta</taxon>
        <taxon>Magnoliopsida</taxon>
        <taxon>eudicotyledons</taxon>
        <taxon>Gunneridae</taxon>
        <taxon>Pentapetalae</taxon>
        <taxon>asterids</taxon>
        <taxon>Ericales</taxon>
        <taxon>Theaceae</taxon>
        <taxon>Camellia</taxon>
    </lineage>
</organism>
<proteinExistence type="predicted"/>
<protein>
    <submittedName>
        <fullName evidence="1">Uncharacterized protein</fullName>
    </submittedName>
</protein>
<reference evidence="1 2" key="1">
    <citation type="journal article" date="2022" name="Plant J.">
        <title>Chromosome-level genome of Camellia lanceoleosa provides a valuable resource for understanding genome evolution and self-incompatibility.</title>
        <authorList>
            <person name="Gong W."/>
            <person name="Xiao S."/>
            <person name="Wang L."/>
            <person name="Liao Z."/>
            <person name="Chang Y."/>
            <person name="Mo W."/>
            <person name="Hu G."/>
            <person name="Li W."/>
            <person name="Zhao G."/>
            <person name="Zhu H."/>
            <person name="Hu X."/>
            <person name="Ji K."/>
            <person name="Xiang X."/>
            <person name="Song Q."/>
            <person name="Yuan D."/>
            <person name="Jin S."/>
            <person name="Zhang L."/>
        </authorList>
    </citation>
    <scope>NUCLEOTIDE SEQUENCE [LARGE SCALE GENOMIC DNA]</scope>
    <source>
        <strain evidence="1">SQ_2022a</strain>
    </source>
</reference>
<dbReference type="EMBL" id="CM045767">
    <property type="protein sequence ID" value="KAI7996787.1"/>
    <property type="molecule type" value="Genomic_DNA"/>
</dbReference>
<comment type="caution">
    <text evidence="1">The sequence shown here is derived from an EMBL/GenBank/DDBJ whole genome shotgun (WGS) entry which is preliminary data.</text>
</comment>
<evidence type="ECO:0000313" key="1">
    <source>
        <dbReference type="EMBL" id="KAI7996787.1"/>
    </source>
</evidence>
<keyword evidence="2" id="KW-1185">Reference proteome</keyword>
<name>A0ACC0G8U1_9ERIC</name>
<accession>A0ACC0G8U1</accession>
<evidence type="ECO:0000313" key="2">
    <source>
        <dbReference type="Proteomes" id="UP001060215"/>
    </source>
</evidence>